<feature type="coiled-coil region" evidence="1">
    <location>
        <begin position="17"/>
        <end position="58"/>
    </location>
</feature>
<reference evidence="2 3" key="2">
    <citation type="submission" date="2018-11" db="EMBL/GenBank/DDBJ databases">
        <authorList>
            <consortium name="Pathogen Informatics"/>
        </authorList>
    </citation>
    <scope>NUCLEOTIDE SEQUENCE [LARGE SCALE GENOMIC DNA]</scope>
</reference>
<evidence type="ECO:0000313" key="3">
    <source>
        <dbReference type="Proteomes" id="UP000267096"/>
    </source>
</evidence>
<keyword evidence="3" id="KW-1185">Reference proteome</keyword>
<name>A0A0M3J7P7_ANISI</name>
<keyword evidence="1" id="KW-0175">Coiled coil</keyword>
<evidence type="ECO:0000256" key="1">
    <source>
        <dbReference type="SAM" id="Coils"/>
    </source>
</evidence>
<proteinExistence type="predicted"/>
<accession>A0A0M3J7P7</accession>
<evidence type="ECO:0000313" key="4">
    <source>
        <dbReference type="WBParaSite" id="ASIM_0000359501-mRNA-1"/>
    </source>
</evidence>
<dbReference type="EMBL" id="UYRR01005316">
    <property type="protein sequence ID" value="VDK21706.1"/>
    <property type="molecule type" value="Genomic_DNA"/>
</dbReference>
<reference evidence="4" key="1">
    <citation type="submission" date="2017-02" db="UniProtKB">
        <authorList>
            <consortium name="WormBaseParasite"/>
        </authorList>
    </citation>
    <scope>IDENTIFICATION</scope>
</reference>
<dbReference type="Proteomes" id="UP000267096">
    <property type="component" value="Unassembled WGS sequence"/>
</dbReference>
<dbReference type="WBParaSite" id="ASIM_0000359501-mRNA-1">
    <property type="protein sequence ID" value="ASIM_0000359501-mRNA-1"/>
    <property type="gene ID" value="ASIM_0000359501"/>
</dbReference>
<protein>
    <submittedName>
        <fullName evidence="4">CCDC92 domain-containing protein</fullName>
    </submittedName>
</protein>
<organism evidence="4">
    <name type="scientific">Anisakis simplex</name>
    <name type="common">Herring worm</name>
    <dbReference type="NCBI Taxonomy" id="6269"/>
    <lineage>
        <taxon>Eukaryota</taxon>
        <taxon>Metazoa</taxon>
        <taxon>Ecdysozoa</taxon>
        <taxon>Nematoda</taxon>
        <taxon>Chromadorea</taxon>
        <taxon>Rhabditida</taxon>
        <taxon>Spirurina</taxon>
        <taxon>Ascaridomorpha</taxon>
        <taxon>Ascaridoidea</taxon>
        <taxon>Anisakidae</taxon>
        <taxon>Anisakis</taxon>
        <taxon>Anisakis simplex complex</taxon>
    </lineage>
</organism>
<sequence>MNFSCNPFQIPVNETNARMLIEELSAMKELNQELISKLARSERDLQSLKIQLDLQEKKCEAKFASKLA</sequence>
<gene>
    <name evidence="2" type="ORF">ASIM_LOCUS3430</name>
</gene>
<dbReference type="OrthoDB" id="5857206at2759"/>
<dbReference type="AlphaFoldDB" id="A0A0M3J7P7"/>
<evidence type="ECO:0000313" key="2">
    <source>
        <dbReference type="EMBL" id="VDK21706.1"/>
    </source>
</evidence>